<accession>A0ABN8AJV3</accession>
<feature type="domain" description="Tc1-like transposase DDE" evidence="1">
    <location>
        <begin position="6"/>
        <end position="66"/>
    </location>
</feature>
<evidence type="ECO:0000259" key="1">
    <source>
        <dbReference type="Pfam" id="PF13358"/>
    </source>
</evidence>
<name>A0ABN8AJV3_9PROT</name>
<dbReference type="Proteomes" id="UP000839052">
    <property type="component" value="Chromosome"/>
</dbReference>
<proteinExistence type="predicted"/>
<evidence type="ECO:0000313" key="2">
    <source>
        <dbReference type="EMBL" id="CAG9933028.1"/>
    </source>
</evidence>
<protein>
    <recommendedName>
        <fullName evidence="1">Tc1-like transposase DDE domain-containing protein</fullName>
    </recommendedName>
</protein>
<dbReference type="InterPro" id="IPR038717">
    <property type="entry name" value="Tc1-like_DDE_dom"/>
</dbReference>
<keyword evidence="3" id="KW-1185">Reference proteome</keyword>
<dbReference type="EMBL" id="OU912926">
    <property type="protein sequence ID" value="CAG9933028.1"/>
    <property type="molecule type" value="Genomic_DNA"/>
</dbReference>
<organism evidence="2 3">
    <name type="scientific">Candidatus Nitrotoga arctica</name>
    <dbReference type="NCBI Taxonomy" id="453162"/>
    <lineage>
        <taxon>Bacteria</taxon>
        <taxon>Pseudomonadati</taxon>
        <taxon>Pseudomonadota</taxon>
        <taxon>Betaproteobacteria</taxon>
        <taxon>Nitrosomonadales</taxon>
        <taxon>Gallionellaceae</taxon>
        <taxon>Candidatus Nitrotoga</taxon>
    </lineage>
</organism>
<gene>
    <name evidence="2" type="ORF">NTG6680_1779</name>
</gene>
<sequence>MVGGTTQKLAMIATVTHQGKACWMMIDEALNSDKLIEFLEALTQEVARKMFLILDNLRVDHSKPVKQ</sequence>
<dbReference type="Pfam" id="PF13358">
    <property type="entry name" value="DDE_3"/>
    <property type="match status" value="1"/>
</dbReference>
<evidence type="ECO:0000313" key="3">
    <source>
        <dbReference type="Proteomes" id="UP000839052"/>
    </source>
</evidence>
<reference evidence="2 3" key="1">
    <citation type="submission" date="2021-10" db="EMBL/GenBank/DDBJ databases">
        <authorList>
            <person name="Koch H."/>
        </authorList>
    </citation>
    <scope>NUCLEOTIDE SEQUENCE [LARGE SCALE GENOMIC DNA]</scope>
    <source>
        <strain evidence="2">6680</strain>
    </source>
</reference>